<gene>
    <name evidence="1" type="ORF">pdam_00020711</name>
</gene>
<sequence length="80" mass="9575">MSLMNNLQVLQNKARKIIPHRPFYLSATDAIVTLKWLNLEQRAFKIITQERDMLRVPFATKNWGKKKMCYHSLKDWNNLD</sequence>
<name>A0A3M6TH36_POCDA</name>
<protein>
    <submittedName>
        <fullName evidence="1">Uncharacterized protein</fullName>
    </submittedName>
</protein>
<organism evidence="1 2">
    <name type="scientific">Pocillopora damicornis</name>
    <name type="common">Cauliflower coral</name>
    <name type="synonym">Millepora damicornis</name>
    <dbReference type="NCBI Taxonomy" id="46731"/>
    <lineage>
        <taxon>Eukaryota</taxon>
        <taxon>Metazoa</taxon>
        <taxon>Cnidaria</taxon>
        <taxon>Anthozoa</taxon>
        <taxon>Hexacorallia</taxon>
        <taxon>Scleractinia</taxon>
        <taxon>Astrocoeniina</taxon>
        <taxon>Pocilloporidae</taxon>
        <taxon>Pocillopora</taxon>
    </lineage>
</organism>
<evidence type="ECO:0000313" key="1">
    <source>
        <dbReference type="EMBL" id="RMX40680.1"/>
    </source>
</evidence>
<dbReference type="AlphaFoldDB" id="A0A3M6TH36"/>
<dbReference type="Proteomes" id="UP000275408">
    <property type="component" value="Unassembled WGS sequence"/>
</dbReference>
<accession>A0A3M6TH36</accession>
<keyword evidence="2" id="KW-1185">Reference proteome</keyword>
<evidence type="ECO:0000313" key="2">
    <source>
        <dbReference type="Proteomes" id="UP000275408"/>
    </source>
</evidence>
<comment type="caution">
    <text evidence="1">The sequence shown here is derived from an EMBL/GenBank/DDBJ whole genome shotgun (WGS) entry which is preliminary data.</text>
</comment>
<dbReference type="EMBL" id="RCHS01003590">
    <property type="protein sequence ID" value="RMX40680.1"/>
    <property type="molecule type" value="Genomic_DNA"/>
</dbReference>
<reference evidence="1 2" key="1">
    <citation type="journal article" date="2018" name="Sci. Rep.">
        <title>Comparative analysis of the Pocillopora damicornis genome highlights role of immune system in coral evolution.</title>
        <authorList>
            <person name="Cunning R."/>
            <person name="Bay R.A."/>
            <person name="Gillette P."/>
            <person name="Baker A.C."/>
            <person name="Traylor-Knowles N."/>
        </authorList>
    </citation>
    <scope>NUCLEOTIDE SEQUENCE [LARGE SCALE GENOMIC DNA]</scope>
    <source>
        <strain evidence="1">RSMAS</strain>
        <tissue evidence="1">Whole animal</tissue>
    </source>
</reference>
<proteinExistence type="predicted"/>